<protein>
    <submittedName>
        <fullName evidence="1">Uncharacterized protein</fullName>
    </submittedName>
</protein>
<dbReference type="Proteomes" id="UP000790377">
    <property type="component" value="Unassembled WGS sequence"/>
</dbReference>
<gene>
    <name evidence="1" type="ORF">BJ138DRAFT_973611</name>
</gene>
<organism evidence="1 2">
    <name type="scientific">Hygrophoropsis aurantiaca</name>
    <dbReference type="NCBI Taxonomy" id="72124"/>
    <lineage>
        <taxon>Eukaryota</taxon>
        <taxon>Fungi</taxon>
        <taxon>Dikarya</taxon>
        <taxon>Basidiomycota</taxon>
        <taxon>Agaricomycotina</taxon>
        <taxon>Agaricomycetes</taxon>
        <taxon>Agaricomycetidae</taxon>
        <taxon>Boletales</taxon>
        <taxon>Coniophorineae</taxon>
        <taxon>Hygrophoropsidaceae</taxon>
        <taxon>Hygrophoropsis</taxon>
    </lineage>
</organism>
<comment type="caution">
    <text evidence="1">The sequence shown here is derived from an EMBL/GenBank/DDBJ whole genome shotgun (WGS) entry which is preliminary data.</text>
</comment>
<keyword evidence="2" id="KW-1185">Reference proteome</keyword>
<dbReference type="EMBL" id="MU267654">
    <property type="protein sequence ID" value="KAH7912317.1"/>
    <property type="molecule type" value="Genomic_DNA"/>
</dbReference>
<sequence length="258" mass="29160">MQAECLYLFSSLAKELQNLTILADMTSKRTAELQKRSGFLHTTHDLSNPQKWLMSDIKNYGRVMTELQADIKALKDQRTILRRSLHEVGSHMLKAGTKKEEIVRFNRAKTDTEFAKMLKVRTLGPEYLETQTQLRRDIRAIRDRIQKLEDHLQASKKRISEFRTGKPALRAPSLDTIARTFRNIDIAIKHQSEDVNTLRTRLSKLNISDSTRGGDKSKRSFAAPKDSSSSATTSKHPSNVTPNVAITTAAALNAERSA</sequence>
<name>A0ACB8AIF3_9AGAM</name>
<feature type="non-terminal residue" evidence="1">
    <location>
        <position position="258"/>
    </location>
</feature>
<evidence type="ECO:0000313" key="1">
    <source>
        <dbReference type="EMBL" id="KAH7912317.1"/>
    </source>
</evidence>
<reference evidence="1" key="1">
    <citation type="journal article" date="2021" name="New Phytol.">
        <title>Evolutionary innovations through gain and loss of genes in the ectomycorrhizal Boletales.</title>
        <authorList>
            <person name="Wu G."/>
            <person name="Miyauchi S."/>
            <person name="Morin E."/>
            <person name="Kuo A."/>
            <person name="Drula E."/>
            <person name="Varga T."/>
            <person name="Kohler A."/>
            <person name="Feng B."/>
            <person name="Cao Y."/>
            <person name="Lipzen A."/>
            <person name="Daum C."/>
            <person name="Hundley H."/>
            <person name="Pangilinan J."/>
            <person name="Johnson J."/>
            <person name="Barry K."/>
            <person name="LaButti K."/>
            <person name="Ng V."/>
            <person name="Ahrendt S."/>
            <person name="Min B."/>
            <person name="Choi I.G."/>
            <person name="Park H."/>
            <person name="Plett J.M."/>
            <person name="Magnuson J."/>
            <person name="Spatafora J.W."/>
            <person name="Nagy L.G."/>
            <person name="Henrissat B."/>
            <person name="Grigoriev I.V."/>
            <person name="Yang Z.L."/>
            <person name="Xu J."/>
            <person name="Martin F.M."/>
        </authorList>
    </citation>
    <scope>NUCLEOTIDE SEQUENCE</scope>
    <source>
        <strain evidence="1">ATCC 28755</strain>
    </source>
</reference>
<evidence type="ECO:0000313" key="2">
    <source>
        <dbReference type="Proteomes" id="UP000790377"/>
    </source>
</evidence>
<accession>A0ACB8AIF3</accession>
<proteinExistence type="predicted"/>